<protein>
    <submittedName>
        <fullName evidence="1">Uncharacterized protein</fullName>
    </submittedName>
</protein>
<evidence type="ECO:0000313" key="1">
    <source>
        <dbReference type="EMBL" id="QZD96213.1"/>
    </source>
</evidence>
<evidence type="ECO:0000313" key="2">
    <source>
        <dbReference type="Proteomes" id="UP000824321"/>
    </source>
</evidence>
<dbReference type="EMBL" id="CP081294">
    <property type="protein sequence ID" value="QZD96213.1"/>
    <property type="molecule type" value="Genomic_DNA"/>
</dbReference>
<organism evidence="1 2">
    <name type="scientific">Qipengyuania gelatinilytica</name>
    <dbReference type="NCBI Taxonomy" id="2867231"/>
    <lineage>
        <taxon>Bacteria</taxon>
        <taxon>Pseudomonadati</taxon>
        <taxon>Pseudomonadota</taxon>
        <taxon>Alphaproteobacteria</taxon>
        <taxon>Sphingomonadales</taxon>
        <taxon>Erythrobacteraceae</taxon>
        <taxon>Qipengyuania</taxon>
    </lineage>
</organism>
<dbReference type="RefSeq" id="WP_221431937.1">
    <property type="nucleotide sequence ID" value="NZ_CP081294.1"/>
</dbReference>
<reference evidence="1 2" key="1">
    <citation type="submission" date="2021-08" db="EMBL/GenBank/DDBJ databases">
        <title>Comparative Genomics Analysis of the Genus Qipengyuania Reveals Extensive Genetic Diversity and Metabolic Versatility, Including the Description of Fifteen Novel Species.</title>
        <authorList>
            <person name="Liu Y."/>
        </authorList>
    </citation>
    <scope>NUCLEOTIDE SEQUENCE [LARGE SCALE GENOMIC DNA]</scope>
    <source>
        <strain evidence="1 2">1NDH1</strain>
    </source>
</reference>
<proteinExistence type="predicted"/>
<keyword evidence="2" id="KW-1185">Reference proteome</keyword>
<name>A0ABX9AAI9_9SPHN</name>
<accession>A0ABX9AAI9</accession>
<sequence>MTGTLRWNCGDQPAGSISYVAKMSELGEERLLLYFSRGTGEERESVEQSVRLTHTEPNFGGKRWWMICPYRGIRVGKLYLPPGGDRFASRKAWQIGHQSQRIANRDRPFEALFRIQKRLGCPQGWEQPIRRPKGMHQSTYARLEEEYWRLDELCAVEMMRVIGLLSR</sequence>
<gene>
    <name evidence="1" type="ORF">K3136_05855</name>
</gene>
<dbReference type="Proteomes" id="UP000824321">
    <property type="component" value="Chromosome"/>
</dbReference>